<reference evidence="1" key="1">
    <citation type="submission" date="2021-02" db="EMBL/GenBank/DDBJ databases">
        <title>Genome sequence Cadophora malorum strain M34.</title>
        <authorList>
            <person name="Stefanovic E."/>
            <person name="Vu D."/>
            <person name="Scully C."/>
            <person name="Dijksterhuis J."/>
            <person name="Roader J."/>
            <person name="Houbraken J."/>
        </authorList>
    </citation>
    <scope>NUCLEOTIDE SEQUENCE</scope>
    <source>
        <strain evidence="1">M34</strain>
    </source>
</reference>
<comment type="caution">
    <text evidence="1">The sequence shown here is derived from an EMBL/GenBank/DDBJ whole genome shotgun (WGS) entry which is preliminary data.</text>
</comment>
<organism evidence="1 2">
    <name type="scientific">Cadophora malorum</name>
    <dbReference type="NCBI Taxonomy" id="108018"/>
    <lineage>
        <taxon>Eukaryota</taxon>
        <taxon>Fungi</taxon>
        <taxon>Dikarya</taxon>
        <taxon>Ascomycota</taxon>
        <taxon>Pezizomycotina</taxon>
        <taxon>Leotiomycetes</taxon>
        <taxon>Helotiales</taxon>
        <taxon>Ploettnerulaceae</taxon>
        <taxon>Cadophora</taxon>
    </lineage>
</organism>
<sequence length="60" mass="6198">MLPLRRSHNLTLSHGSLAAFISPPDMDSEVSEVRECDVAGGFVAGAGGCEVGVEAEGVRL</sequence>
<proteinExistence type="predicted"/>
<evidence type="ECO:0000313" key="2">
    <source>
        <dbReference type="Proteomes" id="UP000664132"/>
    </source>
</evidence>
<keyword evidence="2" id="KW-1185">Reference proteome</keyword>
<name>A0A8H7TIY4_9HELO</name>
<evidence type="ECO:0000313" key="1">
    <source>
        <dbReference type="EMBL" id="KAG4420077.1"/>
    </source>
</evidence>
<protein>
    <submittedName>
        <fullName evidence="1">Uncharacterized protein</fullName>
    </submittedName>
</protein>
<dbReference type="EMBL" id="JAFJYH010000091">
    <property type="protein sequence ID" value="KAG4420077.1"/>
    <property type="molecule type" value="Genomic_DNA"/>
</dbReference>
<dbReference type="AlphaFoldDB" id="A0A8H7TIY4"/>
<accession>A0A8H7TIY4</accession>
<dbReference type="Proteomes" id="UP000664132">
    <property type="component" value="Unassembled WGS sequence"/>
</dbReference>
<feature type="non-terminal residue" evidence="1">
    <location>
        <position position="60"/>
    </location>
</feature>
<gene>
    <name evidence="1" type="ORF">IFR04_006736</name>
</gene>